<comment type="caution">
    <text evidence="1">The sequence shown here is derived from an EMBL/GenBank/DDBJ whole genome shotgun (WGS) entry which is preliminary data.</text>
</comment>
<gene>
    <name evidence="1" type="ORF">PNAL_LOCUS7811</name>
</gene>
<dbReference type="AlphaFoldDB" id="A0A9W4I019"/>
<organism evidence="1 2">
    <name type="scientific">Penicillium nalgiovense</name>
    <dbReference type="NCBI Taxonomy" id="60175"/>
    <lineage>
        <taxon>Eukaryota</taxon>
        <taxon>Fungi</taxon>
        <taxon>Dikarya</taxon>
        <taxon>Ascomycota</taxon>
        <taxon>Pezizomycotina</taxon>
        <taxon>Eurotiomycetes</taxon>
        <taxon>Eurotiomycetidae</taxon>
        <taxon>Eurotiales</taxon>
        <taxon>Aspergillaceae</taxon>
        <taxon>Penicillium</taxon>
    </lineage>
</organism>
<name>A0A9W4I019_PENNA</name>
<sequence length="82" mass="9337">MLHMRSLRKGYNSVKSNPAWYLREELVEDCIGRRGCCSRGRGCCGRRRLFAKNGKGIGHCTAECTCYTRPRVEVYGEEGLFS</sequence>
<dbReference type="OrthoDB" id="4363741at2759"/>
<proteinExistence type="predicted"/>
<reference evidence="1" key="1">
    <citation type="submission" date="2021-07" db="EMBL/GenBank/DDBJ databases">
        <authorList>
            <person name="Branca A.L. A."/>
        </authorList>
    </citation>
    <scope>NUCLEOTIDE SEQUENCE</scope>
</reference>
<dbReference type="EMBL" id="CAJVNV010000477">
    <property type="protein sequence ID" value="CAG8212207.1"/>
    <property type="molecule type" value="Genomic_DNA"/>
</dbReference>
<accession>A0A9W4I019</accession>
<evidence type="ECO:0000313" key="1">
    <source>
        <dbReference type="EMBL" id="CAG8212207.1"/>
    </source>
</evidence>
<dbReference type="Proteomes" id="UP001153461">
    <property type="component" value="Unassembled WGS sequence"/>
</dbReference>
<protein>
    <submittedName>
        <fullName evidence="1">Uncharacterized protein</fullName>
    </submittedName>
</protein>
<evidence type="ECO:0000313" key="2">
    <source>
        <dbReference type="Proteomes" id="UP001153461"/>
    </source>
</evidence>